<dbReference type="AlphaFoldDB" id="A0A8H5NVW5"/>
<keyword evidence="3" id="KW-1185">Reference proteome</keyword>
<dbReference type="EMBL" id="JAAOAR010000580">
    <property type="protein sequence ID" value="KAF5577690.1"/>
    <property type="molecule type" value="Genomic_DNA"/>
</dbReference>
<organism evidence="2 3">
    <name type="scientific">Fusarium pseudoanthophilum</name>
    <dbReference type="NCBI Taxonomy" id="48495"/>
    <lineage>
        <taxon>Eukaryota</taxon>
        <taxon>Fungi</taxon>
        <taxon>Dikarya</taxon>
        <taxon>Ascomycota</taxon>
        <taxon>Pezizomycotina</taxon>
        <taxon>Sordariomycetes</taxon>
        <taxon>Hypocreomycetidae</taxon>
        <taxon>Hypocreales</taxon>
        <taxon>Nectriaceae</taxon>
        <taxon>Fusarium</taxon>
        <taxon>Fusarium fujikuroi species complex</taxon>
    </lineage>
</organism>
<comment type="caution">
    <text evidence="2">The sequence shown here is derived from an EMBL/GenBank/DDBJ whole genome shotgun (WGS) entry which is preliminary data.</text>
</comment>
<dbReference type="Proteomes" id="UP000544095">
    <property type="component" value="Unassembled WGS sequence"/>
</dbReference>
<evidence type="ECO:0000313" key="3">
    <source>
        <dbReference type="Proteomes" id="UP000544095"/>
    </source>
</evidence>
<proteinExistence type="predicted"/>
<accession>A0A8H5NVW5</accession>
<sequence>MSQQESLEAWMATHSQACKTIENRMREEVDAALRQAYFEAGDAVRRALEAAHERQSTEMQRTFENLEETLREAGISHYNSSRRSLQDKDLEITHLREEYEAKLKAKDEEIAALKESVNDLRGSCRDKDAIITATMETNKRQLEEQAKLVEAEEEAMRLSMTEQKKDAEQRLQNKTTKLEQQLRQTDQKIELERAEHQKLLEKVEECYETIEDLRETADKLSNDKKQLVEAQSKLLATAARMESNEISSVLYKLSLETSRIPFSRFLAAEGWSFFVQVLNAIVQEGNTINMRNFVENVKDSKFYCFLSVCSLKEFPKDLVKGICDAHNDKCPKIMVVVDKSHRRIVYFER</sequence>
<gene>
    <name evidence="2" type="ORF">FPANT_10293</name>
</gene>
<name>A0A8H5NVW5_9HYPO</name>
<evidence type="ECO:0000256" key="1">
    <source>
        <dbReference type="SAM" id="Coils"/>
    </source>
</evidence>
<feature type="coiled-coil region" evidence="1">
    <location>
        <begin position="96"/>
        <end position="233"/>
    </location>
</feature>
<keyword evidence="1" id="KW-0175">Coiled coil</keyword>
<protein>
    <submittedName>
        <fullName evidence="2">Uncharacterized protein</fullName>
    </submittedName>
</protein>
<reference evidence="2 3" key="1">
    <citation type="submission" date="2020-05" db="EMBL/GenBank/DDBJ databases">
        <title>Identification and distribution of gene clusters putatively required for synthesis of sphingolipid metabolism inhibitors in phylogenetically diverse species of the filamentous fungus Fusarium.</title>
        <authorList>
            <person name="Kim H.-S."/>
            <person name="Busman M."/>
            <person name="Brown D.W."/>
            <person name="Divon H."/>
            <person name="Uhlig S."/>
            <person name="Proctor R.H."/>
        </authorList>
    </citation>
    <scope>NUCLEOTIDE SEQUENCE [LARGE SCALE GENOMIC DNA]</scope>
    <source>
        <strain evidence="2 3">NRRL 25211</strain>
    </source>
</reference>
<evidence type="ECO:0000313" key="2">
    <source>
        <dbReference type="EMBL" id="KAF5577690.1"/>
    </source>
</evidence>